<gene>
    <name evidence="7" type="ORF">DNTS_029398</name>
</gene>
<accession>A0A553QUN5</accession>
<feature type="compositionally biased region" description="Acidic residues" evidence="5">
    <location>
        <begin position="115"/>
        <end position="134"/>
    </location>
</feature>
<comment type="subcellular location">
    <subcellularLocation>
        <location evidence="1">Secreted</location>
    </subcellularLocation>
</comment>
<keyword evidence="3" id="KW-0964">Secreted</keyword>
<evidence type="ECO:0000256" key="5">
    <source>
        <dbReference type="SAM" id="MobiDB-lite"/>
    </source>
</evidence>
<feature type="chain" id="PRO_5021741187" evidence="6">
    <location>
        <begin position="17"/>
        <end position="142"/>
    </location>
</feature>
<feature type="region of interest" description="Disordered" evidence="5">
    <location>
        <begin position="67"/>
        <end position="142"/>
    </location>
</feature>
<feature type="compositionally biased region" description="Low complexity" evidence="5">
    <location>
        <begin position="95"/>
        <end position="114"/>
    </location>
</feature>
<name>A0A553QUN5_9TELE</name>
<evidence type="ECO:0000313" key="8">
    <source>
        <dbReference type="Proteomes" id="UP000316079"/>
    </source>
</evidence>
<dbReference type="GO" id="GO:0005576">
    <property type="term" value="C:extracellular region"/>
    <property type="evidence" value="ECO:0007669"/>
    <property type="project" value="UniProtKB-SubCell"/>
</dbReference>
<reference evidence="7 8" key="1">
    <citation type="journal article" date="2019" name="Sci. Data">
        <title>Hybrid genome assembly and annotation of Danionella translucida.</title>
        <authorList>
            <person name="Kadobianskyi M."/>
            <person name="Schulze L."/>
            <person name="Schuelke M."/>
            <person name="Judkewitz B."/>
        </authorList>
    </citation>
    <scope>NUCLEOTIDE SEQUENCE [LARGE SCALE GENOMIC DNA]</scope>
    <source>
        <strain evidence="7 8">Bolton</strain>
    </source>
</reference>
<keyword evidence="4" id="KW-1015">Disulfide bond</keyword>
<proteinExistence type="inferred from homology"/>
<evidence type="ECO:0000256" key="6">
    <source>
        <dbReference type="SAM" id="SignalP"/>
    </source>
</evidence>
<feature type="compositionally biased region" description="Acidic residues" evidence="5">
    <location>
        <begin position="67"/>
        <end position="94"/>
    </location>
</feature>
<dbReference type="Gene3D" id="2.10.70.10">
    <property type="entry name" value="Complement Module, domain 1"/>
    <property type="match status" value="1"/>
</dbReference>
<protein>
    <submittedName>
        <fullName evidence="7">Uncharacterized protein</fullName>
    </submittedName>
</protein>
<evidence type="ECO:0000256" key="3">
    <source>
        <dbReference type="ARBA" id="ARBA00022525"/>
    </source>
</evidence>
<dbReference type="Pfam" id="PF05825">
    <property type="entry name" value="PSP94"/>
    <property type="match status" value="1"/>
</dbReference>
<dbReference type="EMBL" id="SRMA01025510">
    <property type="protein sequence ID" value="TRY93689.1"/>
    <property type="molecule type" value="Genomic_DNA"/>
</dbReference>
<feature type="signal peptide" evidence="6">
    <location>
        <begin position="1"/>
        <end position="16"/>
    </location>
</feature>
<keyword evidence="8" id="KW-1185">Reference proteome</keyword>
<comment type="similarity">
    <text evidence="2">Belongs to the beta-microseminoprotein family.</text>
</comment>
<sequence>MLRLCVFLAAVICSNGCRVEEFSQDTTDNPAGCSDSDGNFHEFQTEWENGSENCVCANRGIICCENEGSEEEPAEEPEAASAEESESASAEEPEAPSAEQSESASAEEPVSASAEESESASAEEPESASAEESESASAEKSE</sequence>
<evidence type="ECO:0000256" key="2">
    <source>
        <dbReference type="ARBA" id="ARBA00010352"/>
    </source>
</evidence>
<dbReference type="OrthoDB" id="6076852at2759"/>
<evidence type="ECO:0000256" key="1">
    <source>
        <dbReference type="ARBA" id="ARBA00004613"/>
    </source>
</evidence>
<dbReference type="InterPro" id="IPR008735">
    <property type="entry name" value="PSP94"/>
</dbReference>
<keyword evidence="6" id="KW-0732">Signal</keyword>
<dbReference type="Proteomes" id="UP000316079">
    <property type="component" value="Unassembled WGS sequence"/>
</dbReference>
<evidence type="ECO:0000256" key="4">
    <source>
        <dbReference type="ARBA" id="ARBA00023157"/>
    </source>
</evidence>
<dbReference type="AlphaFoldDB" id="A0A553QUN5"/>
<evidence type="ECO:0000313" key="7">
    <source>
        <dbReference type="EMBL" id="TRY93689.1"/>
    </source>
</evidence>
<organism evidence="7 8">
    <name type="scientific">Danionella cerebrum</name>
    <dbReference type="NCBI Taxonomy" id="2873325"/>
    <lineage>
        <taxon>Eukaryota</taxon>
        <taxon>Metazoa</taxon>
        <taxon>Chordata</taxon>
        <taxon>Craniata</taxon>
        <taxon>Vertebrata</taxon>
        <taxon>Euteleostomi</taxon>
        <taxon>Actinopterygii</taxon>
        <taxon>Neopterygii</taxon>
        <taxon>Teleostei</taxon>
        <taxon>Ostariophysi</taxon>
        <taxon>Cypriniformes</taxon>
        <taxon>Danionidae</taxon>
        <taxon>Danioninae</taxon>
        <taxon>Danionella</taxon>
    </lineage>
</organism>
<comment type="caution">
    <text evidence="7">The sequence shown here is derived from an EMBL/GenBank/DDBJ whole genome shotgun (WGS) entry which is preliminary data.</text>
</comment>